<feature type="signal peptide" evidence="2">
    <location>
        <begin position="1"/>
        <end position="18"/>
    </location>
</feature>
<evidence type="ECO:0000256" key="2">
    <source>
        <dbReference type="SAM" id="SignalP"/>
    </source>
</evidence>
<dbReference type="InterPro" id="IPR003409">
    <property type="entry name" value="MORN"/>
</dbReference>
<name>A0A8T0CGE8_CORYI</name>
<dbReference type="GO" id="GO:0016020">
    <property type="term" value="C:membrane"/>
    <property type="evidence" value="ECO:0007669"/>
    <property type="project" value="UniProtKB-ARBA"/>
</dbReference>
<protein>
    <submittedName>
        <fullName evidence="3">Uncharacterized protein</fullName>
    </submittedName>
</protein>
<keyword evidence="1" id="KW-0677">Repeat</keyword>
<dbReference type="PANTHER" id="PTHR43215">
    <property type="entry name" value="RADIAL SPOKE HEAD 1 HOMOLOG"/>
    <property type="match status" value="1"/>
</dbReference>
<accession>A0A8T0CGE8</accession>
<dbReference type="AlphaFoldDB" id="A0A8T0CGE8"/>
<organism evidence="3 4">
    <name type="scientific">Corymbia citriodora subsp. variegata</name>
    <dbReference type="NCBI Taxonomy" id="360336"/>
    <lineage>
        <taxon>Eukaryota</taxon>
        <taxon>Viridiplantae</taxon>
        <taxon>Streptophyta</taxon>
        <taxon>Embryophyta</taxon>
        <taxon>Tracheophyta</taxon>
        <taxon>Spermatophyta</taxon>
        <taxon>Magnoliopsida</taxon>
        <taxon>eudicotyledons</taxon>
        <taxon>Gunneridae</taxon>
        <taxon>Pentapetalae</taxon>
        <taxon>rosids</taxon>
        <taxon>malvids</taxon>
        <taxon>Myrtales</taxon>
        <taxon>Myrtaceae</taxon>
        <taxon>Myrtoideae</taxon>
        <taxon>Eucalypteae</taxon>
        <taxon>Corymbia</taxon>
    </lineage>
</organism>
<keyword evidence="2" id="KW-0732">Signal</keyword>
<dbReference type="Gramene" id="rna-gnl|WGS:JABURB|Cocit.L4913.1">
    <property type="protein sequence ID" value="cds-KAF7846194.1"/>
    <property type="gene ID" value="gene-BT93_L4913"/>
</dbReference>
<evidence type="ECO:0000313" key="4">
    <source>
        <dbReference type="Proteomes" id="UP000806378"/>
    </source>
</evidence>
<reference evidence="3" key="1">
    <citation type="submission" date="2020-05" db="EMBL/GenBank/DDBJ databases">
        <title>WGS assembly of Corymbia citriodora subspecies variegata.</title>
        <authorList>
            <person name="Barry K."/>
            <person name="Hundley H."/>
            <person name="Shu S."/>
            <person name="Jenkins J."/>
            <person name="Grimwood J."/>
            <person name="Baten A."/>
        </authorList>
    </citation>
    <scope>NUCLEOTIDE SEQUENCE</scope>
    <source>
        <strain evidence="3">CV2-018</strain>
    </source>
</reference>
<dbReference type="OrthoDB" id="423343at2759"/>
<evidence type="ECO:0000313" key="3">
    <source>
        <dbReference type="EMBL" id="KAF7846194.1"/>
    </source>
</evidence>
<dbReference type="SUPFAM" id="SSF82185">
    <property type="entry name" value="Histone H3 K4-specific methyltransferase SET7/9 N-terminal domain"/>
    <property type="match status" value="1"/>
</dbReference>
<keyword evidence="4" id="KW-1185">Reference proteome</keyword>
<evidence type="ECO:0000256" key="1">
    <source>
        <dbReference type="ARBA" id="ARBA00022737"/>
    </source>
</evidence>
<dbReference type="Proteomes" id="UP000806378">
    <property type="component" value="Unassembled WGS sequence"/>
</dbReference>
<dbReference type="Pfam" id="PF02493">
    <property type="entry name" value="MORN"/>
    <property type="match status" value="2"/>
</dbReference>
<sequence>MLIGYAKIVFWMAKLLLALTRCPLTVVFSFRYEGTVWDDLAHGKGVYVAEMGLVRYEGEWLQNNMEGHGVLEVDIPDIQPIPGSKLEEKMRAEGKIIELDYMTPEDREWLKMDIEDTVRLIDGNYEVPFYENDEWIRQFGQKP</sequence>
<feature type="chain" id="PRO_5035860331" evidence="2">
    <location>
        <begin position="19"/>
        <end position="143"/>
    </location>
</feature>
<proteinExistence type="predicted"/>
<dbReference type="PANTHER" id="PTHR43215:SF13">
    <property type="entry name" value="PROTEIN TIC 100"/>
    <property type="match status" value="1"/>
</dbReference>
<comment type="caution">
    <text evidence="3">The sequence shown here is derived from an EMBL/GenBank/DDBJ whole genome shotgun (WGS) entry which is preliminary data.</text>
</comment>
<gene>
    <name evidence="3" type="ORF">BT93_L4913</name>
</gene>
<dbReference type="EMBL" id="MU094685">
    <property type="protein sequence ID" value="KAF7846194.1"/>
    <property type="molecule type" value="Genomic_DNA"/>
</dbReference>